<dbReference type="Gene3D" id="1.10.10.390">
    <property type="match status" value="1"/>
</dbReference>
<dbReference type="GO" id="GO:0042393">
    <property type="term" value="F:histone binding"/>
    <property type="evidence" value="ECO:0007669"/>
    <property type="project" value="InterPro"/>
</dbReference>
<feature type="site" description="Interaction with histone H4 N-terminus" evidence="11">
    <location>
        <position position="176"/>
    </location>
</feature>
<accession>S8A5R0</accession>
<evidence type="ECO:0000256" key="6">
    <source>
        <dbReference type="ARBA" id="ARBA00023242"/>
    </source>
</evidence>
<reference evidence="15" key="2">
    <citation type="submission" date="2013-04" db="EMBL/GenBank/DDBJ databases">
        <title>Genomic mechanisms accounting for the adaptation to parasitism in nematode-trapping fungi.</title>
        <authorList>
            <person name="Ahren D.G."/>
        </authorList>
    </citation>
    <scope>NUCLEOTIDE SEQUENCE [LARGE SCALE GENOMIC DNA]</scope>
    <source>
        <strain evidence="15">CBS 200.50</strain>
    </source>
</reference>
<sequence length="450" mass="52141">MNEQWTSDAKKVTRISLVAPDGFPEPSTAHSFHPDLTYQLFENDSIYGYGNLSVDLKFRQDDMSPALDVRYDTRLSEAGASDTQVPIDNVEEVLQKHLPEDTPTQLDLSDSSFTPPGKLVNTYTRGSSTYEIYHSNLADPQARALIHRMQILVLFFIEAGSAIDTDEDDEWLRNRWDVFFLYERLPGSKFSFVGYCTVHKYWYFSPSPDKHTGDFSMAALQTQEFPRQYRARISQFLVLPPFQKKGHARDLYAVIIQEYLASSDIKEITVEDPSERFEELRDVADFKRLKANNVLSGDNVPYMLLQRQQDAKDWIEAQRAIAKMPLRQFQRMIEMLLLERILLSNSDDDQYTFFVKERLYRHNKDILMQLERDERAEKLKETYLNVYTDYERLLEKVGSDAVVGRAAPARKVISGKRPAGNISTIVEGEEEEEEEELEPPSKKARVRKED</sequence>
<dbReference type="InterPro" id="IPR019467">
    <property type="entry name" value="Hat1_N"/>
</dbReference>
<dbReference type="InterPro" id="IPR013523">
    <property type="entry name" value="Hist_AcTrfase_HAT1_C"/>
</dbReference>
<keyword evidence="9" id="KW-0963">Cytoplasm</keyword>
<dbReference type="EC" id="2.3.1.48" evidence="3 9"/>
<feature type="active site" description="Proton donor/acceptor" evidence="10">
    <location>
        <position position="271"/>
    </location>
</feature>
<evidence type="ECO:0000256" key="3">
    <source>
        <dbReference type="ARBA" id="ARBA00013184"/>
    </source>
</evidence>
<dbReference type="InterPro" id="IPR016181">
    <property type="entry name" value="Acyl_CoA_acyltransferase"/>
</dbReference>
<evidence type="ECO:0000313" key="15">
    <source>
        <dbReference type="Proteomes" id="UP000015100"/>
    </source>
</evidence>
<feature type="compositionally biased region" description="Acidic residues" evidence="12">
    <location>
        <begin position="427"/>
        <end position="438"/>
    </location>
</feature>
<comment type="catalytic activity">
    <reaction evidence="8 9">
        <text>L-lysyl-[protein] + acetyl-CoA = N(6)-acetyl-L-lysyl-[protein] + CoA + H(+)</text>
        <dbReference type="Rhea" id="RHEA:45948"/>
        <dbReference type="Rhea" id="RHEA-COMP:9752"/>
        <dbReference type="Rhea" id="RHEA-COMP:10731"/>
        <dbReference type="ChEBI" id="CHEBI:15378"/>
        <dbReference type="ChEBI" id="CHEBI:29969"/>
        <dbReference type="ChEBI" id="CHEBI:57287"/>
        <dbReference type="ChEBI" id="CHEBI:57288"/>
        <dbReference type="ChEBI" id="CHEBI:61930"/>
        <dbReference type="EC" id="2.3.1.48"/>
    </reaction>
</comment>
<dbReference type="SUPFAM" id="SSF55729">
    <property type="entry name" value="Acyl-CoA N-acyltransferases (Nat)"/>
    <property type="match status" value="1"/>
</dbReference>
<dbReference type="AlphaFoldDB" id="S8A5R0"/>
<keyword evidence="6 9" id="KW-0539">Nucleus</keyword>
<evidence type="ECO:0000256" key="5">
    <source>
        <dbReference type="ARBA" id="ARBA00022679"/>
    </source>
</evidence>
<feature type="domain" description="Histone acetyl transferase HAT1 N-terminal" evidence="13">
    <location>
        <begin position="5"/>
        <end position="158"/>
    </location>
</feature>
<evidence type="ECO:0000256" key="12">
    <source>
        <dbReference type="SAM" id="MobiDB-lite"/>
    </source>
</evidence>
<dbReference type="Proteomes" id="UP000015100">
    <property type="component" value="Unassembled WGS sequence"/>
</dbReference>
<dbReference type="Pfam" id="PF10394">
    <property type="entry name" value="Hat1_N"/>
    <property type="match status" value="1"/>
</dbReference>
<comment type="function">
    <text evidence="9">Catalytic component of the histone acetylase B (HAT-B) complex. Has intrinsic substrate specificity that modifies lysine in recognition sequence GXGKXG. Involved in DNA double-strand break repair.</text>
</comment>
<dbReference type="Gene3D" id="3.40.630.30">
    <property type="match status" value="1"/>
</dbReference>
<dbReference type="GO" id="GO:0005737">
    <property type="term" value="C:cytoplasm"/>
    <property type="evidence" value="ECO:0007669"/>
    <property type="project" value="UniProtKB-SubCell"/>
</dbReference>
<evidence type="ECO:0000256" key="9">
    <source>
        <dbReference type="PIRNR" id="PIRNR038084"/>
    </source>
</evidence>
<evidence type="ECO:0000256" key="10">
    <source>
        <dbReference type="PIRSR" id="PIRSR038084-1"/>
    </source>
</evidence>
<comment type="subunit">
    <text evidence="9">Component of the HAT-B complex composed of at least HAT1 and HAT2. The HAT-B complex binds to histone H4 tail.</text>
</comment>
<evidence type="ECO:0000256" key="2">
    <source>
        <dbReference type="ARBA" id="ARBA00010543"/>
    </source>
</evidence>
<evidence type="ECO:0000256" key="11">
    <source>
        <dbReference type="PIRSR" id="PIRSR038084-3"/>
    </source>
</evidence>
<dbReference type="InterPro" id="IPR017380">
    <property type="entry name" value="Hist_AcTrfase_B-typ_cat-su"/>
</dbReference>
<keyword evidence="7 9" id="KW-0012">Acyltransferase</keyword>
<name>S8A5R0_DACHA</name>
<dbReference type="GO" id="GO:0005634">
    <property type="term" value="C:nucleus"/>
    <property type="evidence" value="ECO:0007669"/>
    <property type="project" value="UniProtKB-SubCell"/>
</dbReference>
<evidence type="ECO:0000259" key="13">
    <source>
        <dbReference type="Pfam" id="PF10394"/>
    </source>
</evidence>
<dbReference type="PIRSF" id="PIRSF038084">
    <property type="entry name" value="HAT-B_cat"/>
    <property type="match status" value="1"/>
</dbReference>
<dbReference type="GO" id="GO:0004402">
    <property type="term" value="F:histone acetyltransferase activity"/>
    <property type="evidence" value="ECO:0007669"/>
    <property type="project" value="UniProtKB-UniRule"/>
</dbReference>
<dbReference type="EMBL" id="AQGS01000575">
    <property type="protein sequence ID" value="EPS38325.1"/>
    <property type="molecule type" value="Genomic_DNA"/>
</dbReference>
<comment type="caution">
    <text evidence="14">The sequence shown here is derived from an EMBL/GenBank/DDBJ whole genome shotgun (WGS) entry which is preliminary data.</text>
</comment>
<dbReference type="PANTHER" id="PTHR12046">
    <property type="entry name" value="HISTONE ACETYLTRANSFERASE TYPE B CATALYTIC SUBUNIT"/>
    <property type="match status" value="1"/>
</dbReference>
<evidence type="ECO:0000256" key="8">
    <source>
        <dbReference type="ARBA" id="ARBA00048017"/>
    </source>
</evidence>
<evidence type="ECO:0000256" key="4">
    <source>
        <dbReference type="ARBA" id="ARBA00021268"/>
    </source>
</evidence>
<gene>
    <name evidence="14" type="ORF">H072_7931</name>
</gene>
<evidence type="ECO:0000256" key="7">
    <source>
        <dbReference type="ARBA" id="ARBA00023315"/>
    </source>
</evidence>
<dbReference type="InterPro" id="IPR037113">
    <property type="entry name" value="Hat1_N_sf"/>
</dbReference>
<evidence type="ECO:0000313" key="14">
    <source>
        <dbReference type="EMBL" id="EPS38325.1"/>
    </source>
</evidence>
<keyword evidence="15" id="KW-1185">Reference proteome</keyword>
<dbReference type="eggNOG" id="KOG2696">
    <property type="taxonomic scope" value="Eukaryota"/>
</dbReference>
<dbReference type="HOGENOM" id="CLU_036024_2_1_1"/>
<dbReference type="GO" id="GO:0000781">
    <property type="term" value="C:chromosome, telomeric region"/>
    <property type="evidence" value="ECO:0007669"/>
    <property type="project" value="GOC"/>
</dbReference>
<evidence type="ECO:0000256" key="1">
    <source>
        <dbReference type="ARBA" id="ARBA00004123"/>
    </source>
</evidence>
<keyword evidence="5 9" id="KW-0808">Transferase</keyword>
<protein>
    <recommendedName>
        <fullName evidence="4 9">Histone acetyltransferase type B catalytic subunit</fullName>
        <ecNumber evidence="3 9">2.3.1.48</ecNumber>
    </recommendedName>
</protein>
<organism evidence="14 15">
    <name type="scientific">Dactylellina haptotyla (strain CBS 200.50)</name>
    <name type="common">Nematode-trapping fungus</name>
    <name type="synonym">Monacrosporium haptotylum</name>
    <dbReference type="NCBI Taxonomy" id="1284197"/>
    <lineage>
        <taxon>Eukaryota</taxon>
        <taxon>Fungi</taxon>
        <taxon>Dikarya</taxon>
        <taxon>Ascomycota</taxon>
        <taxon>Pezizomycotina</taxon>
        <taxon>Orbiliomycetes</taxon>
        <taxon>Orbiliales</taxon>
        <taxon>Orbiliaceae</taxon>
        <taxon>Dactylellina</taxon>
    </lineage>
</organism>
<reference evidence="14 15" key="1">
    <citation type="journal article" date="2013" name="PLoS Genet.">
        <title>Genomic mechanisms accounting for the adaptation to parasitism in nematode-trapping fungi.</title>
        <authorList>
            <person name="Meerupati T."/>
            <person name="Andersson K.M."/>
            <person name="Friman E."/>
            <person name="Kumar D."/>
            <person name="Tunlid A."/>
            <person name="Ahren D."/>
        </authorList>
    </citation>
    <scope>NUCLEOTIDE SEQUENCE [LARGE SCALE GENOMIC DNA]</scope>
    <source>
        <strain evidence="14 15">CBS 200.50</strain>
    </source>
</reference>
<feature type="region of interest" description="Disordered" evidence="12">
    <location>
        <begin position="423"/>
        <end position="450"/>
    </location>
</feature>
<dbReference type="GO" id="GO:0031509">
    <property type="term" value="P:subtelomeric heterochromatin formation"/>
    <property type="evidence" value="ECO:0007669"/>
    <property type="project" value="InterPro"/>
</dbReference>
<dbReference type="STRING" id="1284197.S8A5R0"/>
<dbReference type="Pfam" id="PF21184">
    <property type="entry name" value="HAT1_C_fung"/>
    <property type="match status" value="1"/>
</dbReference>
<comment type="similarity">
    <text evidence="2 9">Belongs to the HAT1 family.</text>
</comment>
<dbReference type="Gene3D" id="3.90.360.10">
    <property type="entry name" value="Histone acetyl transferase 1 (HAT1), N-terminal domain"/>
    <property type="match status" value="1"/>
</dbReference>
<proteinExistence type="inferred from homology"/>
<comment type="subcellular location">
    <subcellularLocation>
        <location evidence="9">Cytoplasm</location>
    </subcellularLocation>
    <subcellularLocation>
        <location evidence="1 9">Nucleus</location>
    </subcellularLocation>
</comment>
<dbReference type="OMA" id="WTCDAND"/>
<dbReference type="OrthoDB" id="10253098at2759"/>